<protein>
    <submittedName>
        <fullName evidence="5">FadR family transcriptional regulator</fullName>
    </submittedName>
</protein>
<dbReference type="SMART" id="SM00895">
    <property type="entry name" value="FCD"/>
    <property type="match status" value="1"/>
</dbReference>
<dbReference type="CDD" id="cd07377">
    <property type="entry name" value="WHTH_GntR"/>
    <property type="match status" value="1"/>
</dbReference>
<dbReference type="PROSITE" id="PS50949">
    <property type="entry name" value="HTH_GNTR"/>
    <property type="match status" value="1"/>
</dbReference>
<dbReference type="SUPFAM" id="SSF46785">
    <property type="entry name" value="Winged helix' DNA-binding domain"/>
    <property type="match status" value="1"/>
</dbReference>
<sequence>MPAGPRASELVLAHVEAELSAGRFTLGGRLPAERALAEQLGISRPSVREAIRALEVLGVVRTGTGSGPDAGAVIVANPAAGIGAALRLHLATTGVSVGDVVQLRVLIEGWALREAAGRPDAAVFATAAALLDEMDAEPDPHRFIDLDTAFHTSLVGLCGNVLVTAVMTSVRGAVRSYIGTGATRLPDWGATSERLRAEHRRIYDAVRTGDAPRAEREAIAHITGYYRDSGFG</sequence>
<proteinExistence type="predicted"/>
<dbReference type="SUPFAM" id="SSF48008">
    <property type="entry name" value="GntR ligand-binding domain-like"/>
    <property type="match status" value="1"/>
</dbReference>
<dbReference type="InterPro" id="IPR011711">
    <property type="entry name" value="GntR_C"/>
</dbReference>
<dbReference type="RefSeq" id="WP_185720329.1">
    <property type="nucleotide sequence ID" value="NZ_BAAAWI010000001.1"/>
</dbReference>
<dbReference type="GO" id="GO:0003677">
    <property type="term" value="F:DNA binding"/>
    <property type="evidence" value="ECO:0007669"/>
    <property type="project" value="UniProtKB-KW"/>
</dbReference>
<dbReference type="InterPro" id="IPR036390">
    <property type="entry name" value="WH_DNA-bd_sf"/>
</dbReference>
<dbReference type="PANTHER" id="PTHR43537">
    <property type="entry name" value="TRANSCRIPTIONAL REGULATOR, GNTR FAMILY"/>
    <property type="match status" value="1"/>
</dbReference>
<keyword evidence="1" id="KW-0805">Transcription regulation</keyword>
<dbReference type="Proteomes" id="UP000515728">
    <property type="component" value="Chromosome"/>
</dbReference>
<keyword evidence="6" id="KW-1185">Reference proteome</keyword>
<evidence type="ECO:0000259" key="4">
    <source>
        <dbReference type="PROSITE" id="PS50949"/>
    </source>
</evidence>
<dbReference type="InterPro" id="IPR008920">
    <property type="entry name" value="TF_FadR/GntR_C"/>
</dbReference>
<dbReference type="EMBL" id="CP060131">
    <property type="protein sequence ID" value="QNG53502.1"/>
    <property type="molecule type" value="Genomic_DNA"/>
</dbReference>
<dbReference type="Gene3D" id="1.20.120.530">
    <property type="entry name" value="GntR ligand-binding domain-like"/>
    <property type="match status" value="1"/>
</dbReference>
<reference evidence="5 6" key="1">
    <citation type="submission" date="2020-08" db="EMBL/GenBank/DDBJ databases">
        <authorList>
            <person name="Mo P."/>
        </authorList>
    </citation>
    <scope>NUCLEOTIDE SEQUENCE [LARGE SCALE GENOMIC DNA]</scope>
    <source>
        <strain evidence="5 6">CGMCC 4.1532</strain>
    </source>
</reference>
<organism evidence="5 6">
    <name type="scientific">Pseudonocardia petroleophila</name>
    <dbReference type="NCBI Taxonomy" id="37331"/>
    <lineage>
        <taxon>Bacteria</taxon>
        <taxon>Bacillati</taxon>
        <taxon>Actinomycetota</taxon>
        <taxon>Actinomycetes</taxon>
        <taxon>Pseudonocardiales</taxon>
        <taxon>Pseudonocardiaceae</taxon>
        <taxon>Pseudonocardia</taxon>
    </lineage>
</organism>
<dbReference type="PRINTS" id="PR00035">
    <property type="entry name" value="HTHGNTR"/>
</dbReference>
<feature type="domain" description="HTH gntR-type" evidence="4">
    <location>
        <begin position="5"/>
        <end position="77"/>
    </location>
</feature>
<name>A0A7G7ML41_9PSEU</name>
<evidence type="ECO:0000256" key="2">
    <source>
        <dbReference type="ARBA" id="ARBA00023125"/>
    </source>
</evidence>
<keyword evidence="2" id="KW-0238">DNA-binding</keyword>
<gene>
    <name evidence="5" type="ORF">H6H00_05905</name>
</gene>
<dbReference type="InterPro" id="IPR000524">
    <property type="entry name" value="Tscrpt_reg_HTH_GntR"/>
</dbReference>
<dbReference type="KEGG" id="ppel:H6H00_05905"/>
<dbReference type="InterPro" id="IPR036388">
    <property type="entry name" value="WH-like_DNA-bd_sf"/>
</dbReference>
<evidence type="ECO:0000313" key="5">
    <source>
        <dbReference type="EMBL" id="QNG53502.1"/>
    </source>
</evidence>
<dbReference type="AlphaFoldDB" id="A0A7G7ML41"/>
<dbReference type="PANTHER" id="PTHR43537:SF51">
    <property type="entry name" value="HTH-TYPE TRANSCRIPTIONAL REGULATOR LGOR-RELATED"/>
    <property type="match status" value="1"/>
</dbReference>
<dbReference type="Pfam" id="PF07729">
    <property type="entry name" value="FCD"/>
    <property type="match status" value="1"/>
</dbReference>
<keyword evidence="3" id="KW-0804">Transcription</keyword>
<dbReference type="Pfam" id="PF00392">
    <property type="entry name" value="GntR"/>
    <property type="match status" value="1"/>
</dbReference>
<accession>A0A7G7ML41</accession>
<dbReference type="Gene3D" id="1.10.10.10">
    <property type="entry name" value="Winged helix-like DNA-binding domain superfamily/Winged helix DNA-binding domain"/>
    <property type="match status" value="1"/>
</dbReference>
<evidence type="ECO:0000256" key="3">
    <source>
        <dbReference type="ARBA" id="ARBA00023163"/>
    </source>
</evidence>
<evidence type="ECO:0000256" key="1">
    <source>
        <dbReference type="ARBA" id="ARBA00023015"/>
    </source>
</evidence>
<dbReference type="SMART" id="SM00345">
    <property type="entry name" value="HTH_GNTR"/>
    <property type="match status" value="1"/>
</dbReference>
<evidence type="ECO:0000313" key="6">
    <source>
        <dbReference type="Proteomes" id="UP000515728"/>
    </source>
</evidence>
<dbReference type="GO" id="GO:0003700">
    <property type="term" value="F:DNA-binding transcription factor activity"/>
    <property type="evidence" value="ECO:0007669"/>
    <property type="project" value="InterPro"/>
</dbReference>